<dbReference type="AlphaFoldDB" id="A0A7W6H589"/>
<dbReference type="InterPro" id="IPR002656">
    <property type="entry name" value="Acyl_transf_3_dom"/>
</dbReference>
<evidence type="ECO:0000256" key="6">
    <source>
        <dbReference type="ARBA" id="ARBA00023136"/>
    </source>
</evidence>
<feature type="domain" description="Acyltransferase 3" evidence="8">
    <location>
        <begin position="19"/>
        <end position="288"/>
    </location>
</feature>
<evidence type="ECO:0000256" key="1">
    <source>
        <dbReference type="ARBA" id="ARBA00004651"/>
    </source>
</evidence>
<keyword evidence="5 7" id="KW-1133">Transmembrane helix</keyword>
<keyword evidence="6 7" id="KW-0472">Membrane</keyword>
<feature type="transmembrane region" description="Helical" evidence="7">
    <location>
        <begin position="214"/>
        <end position="231"/>
    </location>
</feature>
<evidence type="ECO:0000313" key="10">
    <source>
        <dbReference type="Proteomes" id="UP000542776"/>
    </source>
</evidence>
<name>A0A7W6H589_9HYPH</name>
<reference evidence="9 10" key="1">
    <citation type="submission" date="2020-08" db="EMBL/GenBank/DDBJ databases">
        <title>Genomic Encyclopedia of Type Strains, Phase IV (KMG-IV): sequencing the most valuable type-strain genomes for metagenomic binning, comparative biology and taxonomic classification.</title>
        <authorList>
            <person name="Goeker M."/>
        </authorList>
    </citation>
    <scope>NUCLEOTIDE SEQUENCE [LARGE SCALE GENOMIC DNA]</scope>
    <source>
        <strain evidence="9 10">DSM 102238</strain>
    </source>
</reference>
<dbReference type="GO" id="GO:0009246">
    <property type="term" value="P:enterobacterial common antigen biosynthetic process"/>
    <property type="evidence" value="ECO:0007669"/>
    <property type="project" value="TreeGrafter"/>
</dbReference>
<dbReference type="PANTHER" id="PTHR40074:SF2">
    <property type="entry name" value="O-ACETYLTRANSFERASE WECH"/>
    <property type="match status" value="1"/>
</dbReference>
<proteinExistence type="inferred from homology"/>
<evidence type="ECO:0000256" key="7">
    <source>
        <dbReference type="SAM" id="Phobius"/>
    </source>
</evidence>
<evidence type="ECO:0000256" key="5">
    <source>
        <dbReference type="ARBA" id="ARBA00022989"/>
    </source>
</evidence>
<dbReference type="GO" id="GO:0005886">
    <property type="term" value="C:plasma membrane"/>
    <property type="evidence" value="ECO:0007669"/>
    <property type="project" value="UniProtKB-SubCell"/>
</dbReference>
<dbReference type="PANTHER" id="PTHR40074">
    <property type="entry name" value="O-ACETYLTRANSFERASE WECH"/>
    <property type="match status" value="1"/>
</dbReference>
<feature type="transmembrane region" description="Helical" evidence="7">
    <location>
        <begin position="117"/>
        <end position="136"/>
    </location>
</feature>
<evidence type="ECO:0000256" key="4">
    <source>
        <dbReference type="ARBA" id="ARBA00022692"/>
    </source>
</evidence>
<comment type="caution">
    <text evidence="9">The sequence shown here is derived from an EMBL/GenBank/DDBJ whole genome shotgun (WGS) entry which is preliminary data.</text>
</comment>
<comment type="similarity">
    <text evidence="2">Belongs to the acyltransferase 3 family.</text>
</comment>
<dbReference type="GO" id="GO:0016413">
    <property type="term" value="F:O-acetyltransferase activity"/>
    <property type="evidence" value="ECO:0007669"/>
    <property type="project" value="TreeGrafter"/>
</dbReference>
<feature type="transmembrane region" description="Helical" evidence="7">
    <location>
        <begin position="12"/>
        <end position="40"/>
    </location>
</feature>
<feature type="transmembrane region" description="Helical" evidence="7">
    <location>
        <begin position="238"/>
        <end position="262"/>
    </location>
</feature>
<evidence type="ECO:0000256" key="3">
    <source>
        <dbReference type="ARBA" id="ARBA00022475"/>
    </source>
</evidence>
<evidence type="ECO:0000256" key="2">
    <source>
        <dbReference type="ARBA" id="ARBA00007400"/>
    </source>
</evidence>
<feature type="transmembrane region" description="Helical" evidence="7">
    <location>
        <begin position="60"/>
        <end position="78"/>
    </location>
</feature>
<evidence type="ECO:0000313" key="9">
    <source>
        <dbReference type="EMBL" id="MBB3998791.1"/>
    </source>
</evidence>
<dbReference type="Proteomes" id="UP000542776">
    <property type="component" value="Unassembled WGS sequence"/>
</dbReference>
<evidence type="ECO:0000259" key="8">
    <source>
        <dbReference type="Pfam" id="PF01757"/>
    </source>
</evidence>
<sequence>MPGEFADPRSGAFALIRSILCDGLFRVTVPVLTAISGYLLFRSGLDRRWGDLVSRKSRTILLPLVVWNLPLVVALYVVEARHLTGHAFVAPAYPFDLANWIDMTLGLTAQPVNYPLYFLRDLIVLSFLAPLFGMALRRAPWFGLAAVTLVFYPDLDGLLVTRDTMAITFYLGGLAATRRWDLTALDRFWPVCFGLLVLGATLIGTQYLADIRGFTALAPLLVWPLTAAVVDHPAARRLAAASSVSFAVFVSHAPILLAFWLVFERFGTVGSYPLFWLLAPLAAIGVAVGVRTILYRVAPRCAALVYGAR</sequence>
<protein>
    <submittedName>
        <fullName evidence="9">Succinoglycan biosynthesis protein ExoH</fullName>
    </submittedName>
</protein>
<gene>
    <name evidence="9" type="ORF">GGR04_002639</name>
</gene>
<keyword evidence="3" id="KW-1003">Cell membrane</keyword>
<feature type="transmembrane region" description="Helical" evidence="7">
    <location>
        <begin position="188"/>
        <end position="208"/>
    </location>
</feature>
<comment type="subcellular location">
    <subcellularLocation>
        <location evidence="1">Cell membrane</location>
        <topology evidence="1">Multi-pass membrane protein</topology>
    </subcellularLocation>
</comment>
<keyword evidence="10" id="KW-1185">Reference proteome</keyword>
<accession>A0A7W6H589</accession>
<keyword evidence="4 7" id="KW-0812">Transmembrane</keyword>
<feature type="transmembrane region" description="Helical" evidence="7">
    <location>
        <begin position="274"/>
        <end position="294"/>
    </location>
</feature>
<dbReference type="Pfam" id="PF01757">
    <property type="entry name" value="Acyl_transf_3"/>
    <property type="match status" value="1"/>
</dbReference>
<organism evidence="9 10">
    <name type="scientific">Aureimonas pseudogalii</name>
    <dbReference type="NCBI Taxonomy" id="1744844"/>
    <lineage>
        <taxon>Bacteria</taxon>
        <taxon>Pseudomonadati</taxon>
        <taxon>Pseudomonadota</taxon>
        <taxon>Alphaproteobacteria</taxon>
        <taxon>Hyphomicrobiales</taxon>
        <taxon>Aurantimonadaceae</taxon>
        <taxon>Aureimonas</taxon>
    </lineage>
</organism>
<dbReference type="EMBL" id="JACIEK010000006">
    <property type="protein sequence ID" value="MBB3998791.1"/>
    <property type="molecule type" value="Genomic_DNA"/>
</dbReference>